<proteinExistence type="predicted"/>
<dbReference type="RefSeq" id="WP_061101724.1">
    <property type="nucleotide sequence ID" value="NZ_JAQMNH010000066.1"/>
</dbReference>
<accession>A0A135YVV4</accession>
<dbReference type="Proteomes" id="UP000070326">
    <property type="component" value="Unassembled WGS sequence"/>
</dbReference>
<protein>
    <submittedName>
        <fullName evidence="2">Uncharacterized protein</fullName>
    </submittedName>
</protein>
<organism evidence="2 3">
    <name type="scientific">Peptostreptococcus anaerobius</name>
    <dbReference type="NCBI Taxonomy" id="1261"/>
    <lineage>
        <taxon>Bacteria</taxon>
        <taxon>Bacillati</taxon>
        <taxon>Bacillota</taxon>
        <taxon>Clostridia</taxon>
        <taxon>Peptostreptococcales</taxon>
        <taxon>Peptostreptococcaceae</taxon>
        <taxon>Peptostreptococcus</taxon>
    </lineage>
</organism>
<dbReference type="STRING" id="1261.HMPREF3195_00694"/>
<dbReference type="PATRIC" id="fig|1261.5.peg.699"/>
<keyword evidence="1" id="KW-0812">Transmembrane</keyword>
<dbReference type="AlphaFoldDB" id="A0A135YVV4"/>
<feature type="transmembrane region" description="Helical" evidence="1">
    <location>
        <begin position="20"/>
        <end position="40"/>
    </location>
</feature>
<gene>
    <name evidence="2" type="ORF">HMPREF3195_00694</name>
</gene>
<sequence>MNTIPIQIKPNKHKSGSISLSSLICLNILVIIIISSMLAYQNLMRYEKSSRSLAQNDYEAKIGPVCAEINYLYSIKYAYESTNSAAEFERYFATMDRLGHRRVYKKEYYNDERVTIKNIAENSRVNIDNTSIEFSIACIFKYELDPKHVPGKYFTSKKDYIQRYISKRCQIINPYLKYNIKTPEEKRNLTYEEIKTLFSYK</sequence>
<evidence type="ECO:0000313" key="3">
    <source>
        <dbReference type="Proteomes" id="UP000070326"/>
    </source>
</evidence>
<comment type="caution">
    <text evidence="2">The sequence shown here is derived from an EMBL/GenBank/DDBJ whole genome shotgun (WGS) entry which is preliminary data.</text>
</comment>
<name>A0A135YVV4_9FIRM</name>
<reference evidence="2 3" key="1">
    <citation type="submission" date="2016-02" db="EMBL/GenBank/DDBJ databases">
        <authorList>
            <person name="Wen L."/>
            <person name="He K."/>
            <person name="Yang H."/>
        </authorList>
    </citation>
    <scope>NUCLEOTIDE SEQUENCE [LARGE SCALE GENOMIC DNA]</scope>
    <source>
        <strain evidence="2 3">MJR8628A</strain>
    </source>
</reference>
<evidence type="ECO:0000256" key="1">
    <source>
        <dbReference type="SAM" id="Phobius"/>
    </source>
</evidence>
<keyword evidence="1" id="KW-0472">Membrane</keyword>
<evidence type="ECO:0000313" key="2">
    <source>
        <dbReference type="EMBL" id="KXI13533.1"/>
    </source>
</evidence>
<keyword evidence="1" id="KW-1133">Transmembrane helix</keyword>
<dbReference type="EMBL" id="LSQZ01000021">
    <property type="protein sequence ID" value="KXI13533.1"/>
    <property type="molecule type" value="Genomic_DNA"/>
</dbReference>